<gene>
    <name evidence="2" type="ORF">LTRI10_LOCUS32060</name>
</gene>
<accession>A0AAV2F011</accession>
<proteinExistence type="predicted"/>
<dbReference type="AlphaFoldDB" id="A0AAV2F011"/>
<sequence>MSYNLCCYCVGWSRSYYRLFARWPSLPGRIRTGGHPQGKRGRRRPWHRHRRPRRLEEIRRQASGLLVLYPSSASSDPLFL</sequence>
<protein>
    <submittedName>
        <fullName evidence="2">Uncharacterized protein</fullName>
    </submittedName>
</protein>
<organism evidence="2 3">
    <name type="scientific">Linum trigynum</name>
    <dbReference type="NCBI Taxonomy" id="586398"/>
    <lineage>
        <taxon>Eukaryota</taxon>
        <taxon>Viridiplantae</taxon>
        <taxon>Streptophyta</taxon>
        <taxon>Embryophyta</taxon>
        <taxon>Tracheophyta</taxon>
        <taxon>Spermatophyta</taxon>
        <taxon>Magnoliopsida</taxon>
        <taxon>eudicotyledons</taxon>
        <taxon>Gunneridae</taxon>
        <taxon>Pentapetalae</taxon>
        <taxon>rosids</taxon>
        <taxon>fabids</taxon>
        <taxon>Malpighiales</taxon>
        <taxon>Linaceae</taxon>
        <taxon>Linum</taxon>
    </lineage>
</organism>
<name>A0AAV2F011_9ROSI</name>
<keyword evidence="3" id="KW-1185">Reference proteome</keyword>
<feature type="compositionally biased region" description="Basic residues" evidence="1">
    <location>
        <begin position="37"/>
        <end position="50"/>
    </location>
</feature>
<evidence type="ECO:0000313" key="3">
    <source>
        <dbReference type="Proteomes" id="UP001497516"/>
    </source>
</evidence>
<feature type="region of interest" description="Disordered" evidence="1">
    <location>
        <begin position="30"/>
        <end position="50"/>
    </location>
</feature>
<reference evidence="2 3" key="1">
    <citation type="submission" date="2024-04" db="EMBL/GenBank/DDBJ databases">
        <authorList>
            <person name="Fracassetti M."/>
        </authorList>
    </citation>
    <scope>NUCLEOTIDE SEQUENCE [LARGE SCALE GENOMIC DNA]</scope>
</reference>
<evidence type="ECO:0000313" key="2">
    <source>
        <dbReference type="EMBL" id="CAL1391333.1"/>
    </source>
</evidence>
<evidence type="ECO:0000256" key="1">
    <source>
        <dbReference type="SAM" id="MobiDB-lite"/>
    </source>
</evidence>
<dbReference type="Proteomes" id="UP001497516">
    <property type="component" value="Chromosome 5"/>
</dbReference>
<dbReference type="EMBL" id="OZ034818">
    <property type="protein sequence ID" value="CAL1391333.1"/>
    <property type="molecule type" value="Genomic_DNA"/>
</dbReference>